<dbReference type="Gene3D" id="3.40.50.720">
    <property type="entry name" value="NAD(P)-binding Rossmann-like Domain"/>
    <property type="match status" value="1"/>
</dbReference>
<feature type="transmembrane region" description="Helical" evidence="8">
    <location>
        <begin position="69"/>
        <end position="88"/>
    </location>
</feature>
<evidence type="ECO:0000256" key="5">
    <source>
        <dbReference type="ARBA" id="ARBA00022989"/>
    </source>
</evidence>
<comment type="similarity">
    <text evidence="2">Belongs to the bacterial sugar transferase family.</text>
</comment>
<evidence type="ECO:0000256" key="6">
    <source>
        <dbReference type="ARBA" id="ARBA00023136"/>
    </source>
</evidence>
<dbReference type="Pfam" id="PF13727">
    <property type="entry name" value="CoA_binding_3"/>
    <property type="match status" value="1"/>
</dbReference>
<evidence type="ECO:0000313" key="10">
    <source>
        <dbReference type="EMBL" id="SFA94381.1"/>
    </source>
</evidence>
<dbReference type="RefSeq" id="WP_239078858.1">
    <property type="nucleotide sequence ID" value="NZ_BONM01000015.1"/>
</dbReference>
<evidence type="ECO:0000256" key="4">
    <source>
        <dbReference type="ARBA" id="ARBA00022692"/>
    </source>
</evidence>
<dbReference type="EMBL" id="FOKA01000004">
    <property type="protein sequence ID" value="SFA94381.1"/>
    <property type="molecule type" value="Genomic_DNA"/>
</dbReference>
<evidence type="ECO:0000259" key="9">
    <source>
        <dbReference type="Pfam" id="PF02397"/>
    </source>
</evidence>
<evidence type="ECO:0000256" key="7">
    <source>
        <dbReference type="SAM" id="MobiDB-lite"/>
    </source>
</evidence>
<keyword evidence="4 8" id="KW-0812">Transmembrane</keyword>
<reference evidence="10 11" key="1">
    <citation type="submission" date="2016-10" db="EMBL/GenBank/DDBJ databases">
        <authorList>
            <person name="de Groot N.N."/>
        </authorList>
    </citation>
    <scope>NUCLEOTIDE SEQUENCE [LARGE SCALE GENOMIC DNA]</scope>
    <source>
        <strain evidence="10 11">CGMCC 4.6945</strain>
    </source>
</reference>
<proteinExistence type="inferred from homology"/>
<dbReference type="PANTHER" id="PTHR30576">
    <property type="entry name" value="COLANIC BIOSYNTHESIS UDP-GLUCOSE LIPID CARRIER TRANSFERASE"/>
    <property type="match status" value="1"/>
</dbReference>
<dbReference type="NCBIfam" id="TIGR03025">
    <property type="entry name" value="EPS_sugtrans"/>
    <property type="match status" value="1"/>
</dbReference>
<evidence type="ECO:0000256" key="3">
    <source>
        <dbReference type="ARBA" id="ARBA00022679"/>
    </source>
</evidence>
<keyword evidence="11" id="KW-1185">Reference proteome</keyword>
<dbReference type="InterPro" id="IPR003362">
    <property type="entry name" value="Bact_transf"/>
</dbReference>
<sequence>MTIEHDVKGLQQAQGQRRREWGSTRSPEQWSTDYRVLLWISDTVAVAAAAAAGYFFHLEGATPVLSGGFAAPQAAFSAVLLVAWLTALAAGRTRDRRLIGTGPAEYTRVFAVSWRLFAAMAVVAFMGGIDMARGYLAITFPLGVLLLLVGRFARRQALHRQRAAGTAVSSVVVVGHRERAAELIDVLHHNPRAGYAVVGVCIPSGEVREDESVRGVPVLGSMADAAEVAQMLAVDAVAVTGADAITMSTVRRLGWELEGTGIDLALSPGLLDVAGPRMMLKPVNGLPLLYVDEPTFRGARYVVKSVFDWVAALLITIALSPVMLVVGLLVKFTSPGPVFYRQERIGRHGMPFGMIKFRSMYPNAHERLAEVLAAEGITETGMFYKPKNDPRITPVGKVIRKYSLDELPQLFNVLRGEMSLVGPRPQIHAEVALYDEQAARRLLVKPGLTGLWQVSGRSALEADEAIRLDVTYAENWTMFGDLAILARTAKVMVTGDGAR</sequence>
<dbReference type="InterPro" id="IPR017475">
    <property type="entry name" value="EPS_sugar_tfrase"/>
</dbReference>
<dbReference type="PANTHER" id="PTHR30576:SF10">
    <property type="entry name" value="SLL5057 PROTEIN"/>
    <property type="match status" value="1"/>
</dbReference>
<evidence type="ECO:0000313" key="11">
    <source>
        <dbReference type="Proteomes" id="UP000199012"/>
    </source>
</evidence>
<protein>
    <submittedName>
        <fullName evidence="10">Undecaprenyl-phosphate galactose phosphotransferase, WbaP/exopolysaccharide biosynthesis polyprenyl glycosylphosphotransferase</fullName>
    </submittedName>
</protein>
<feature type="transmembrane region" description="Helical" evidence="8">
    <location>
        <begin position="306"/>
        <end position="330"/>
    </location>
</feature>
<evidence type="ECO:0000256" key="2">
    <source>
        <dbReference type="ARBA" id="ARBA00006464"/>
    </source>
</evidence>
<evidence type="ECO:0000256" key="1">
    <source>
        <dbReference type="ARBA" id="ARBA00004141"/>
    </source>
</evidence>
<evidence type="ECO:0000256" key="8">
    <source>
        <dbReference type="SAM" id="Phobius"/>
    </source>
</evidence>
<dbReference type="AlphaFoldDB" id="A0A1I0X0G5"/>
<dbReference type="Pfam" id="PF02397">
    <property type="entry name" value="Bac_transf"/>
    <property type="match status" value="1"/>
</dbReference>
<feature type="region of interest" description="Disordered" evidence="7">
    <location>
        <begin position="1"/>
        <end position="24"/>
    </location>
</feature>
<accession>A0A1I0X0G5</accession>
<feature type="domain" description="Bacterial sugar transferase" evidence="9">
    <location>
        <begin position="304"/>
        <end position="493"/>
    </location>
</feature>
<feature type="transmembrane region" description="Helical" evidence="8">
    <location>
        <begin position="135"/>
        <end position="153"/>
    </location>
</feature>
<feature type="transmembrane region" description="Helical" evidence="8">
    <location>
        <begin position="109"/>
        <end position="129"/>
    </location>
</feature>
<keyword evidence="5 8" id="KW-1133">Transmembrane helix</keyword>
<dbReference type="GO" id="GO:0016020">
    <property type="term" value="C:membrane"/>
    <property type="evidence" value="ECO:0007669"/>
    <property type="project" value="UniProtKB-SubCell"/>
</dbReference>
<dbReference type="STRING" id="988821.SAMN05421867_10429"/>
<name>A0A1I0X0G5_9CELL</name>
<keyword evidence="3 10" id="KW-0808">Transferase</keyword>
<feature type="transmembrane region" description="Helical" evidence="8">
    <location>
        <begin position="36"/>
        <end position="57"/>
    </location>
</feature>
<comment type="subcellular location">
    <subcellularLocation>
        <location evidence="1">Membrane</location>
        <topology evidence="1">Multi-pass membrane protein</topology>
    </subcellularLocation>
</comment>
<keyword evidence="6 8" id="KW-0472">Membrane</keyword>
<dbReference type="GO" id="GO:0016780">
    <property type="term" value="F:phosphotransferase activity, for other substituted phosphate groups"/>
    <property type="evidence" value="ECO:0007669"/>
    <property type="project" value="TreeGrafter"/>
</dbReference>
<organism evidence="10 11">
    <name type="scientific">Cellulomonas marina</name>
    <dbReference type="NCBI Taxonomy" id="988821"/>
    <lineage>
        <taxon>Bacteria</taxon>
        <taxon>Bacillati</taxon>
        <taxon>Actinomycetota</taxon>
        <taxon>Actinomycetes</taxon>
        <taxon>Micrococcales</taxon>
        <taxon>Cellulomonadaceae</taxon>
        <taxon>Cellulomonas</taxon>
    </lineage>
</organism>
<gene>
    <name evidence="10" type="ORF">SAMN05421867_10429</name>
</gene>
<dbReference type="Proteomes" id="UP000199012">
    <property type="component" value="Unassembled WGS sequence"/>
</dbReference>